<proteinExistence type="predicted"/>
<evidence type="ECO:0000313" key="1">
    <source>
        <dbReference type="EMBL" id="KHN80646.1"/>
    </source>
</evidence>
<organism evidence="1 2">
    <name type="scientific">Toxocara canis</name>
    <name type="common">Canine roundworm</name>
    <dbReference type="NCBI Taxonomy" id="6265"/>
    <lineage>
        <taxon>Eukaryota</taxon>
        <taxon>Metazoa</taxon>
        <taxon>Ecdysozoa</taxon>
        <taxon>Nematoda</taxon>
        <taxon>Chromadorea</taxon>
        <taxon>Rhabditida</taxon>
        <taxon>Spirurina</taxon>
        <taxon>Ascaridomorpha</taxon>
        <taxon>Ascaridoidea</taxon>
        <taxon>Toxocaridae</taxon>
        <taxon>Toxocara</taxon>
    </lineage>
</organism>
<dbReference type="Proteomes" id="UP000031036">
    <property type="component" value="Unassembled WGS sequence"/>
</dbReference>
<dbReference type="AlphaFoldDB" id="A0A0B2VAW7"/>
<sequence>MYYLCRIDRMRKYLSLPTLLIVSPRNNSETFQSCLIQLKIDSLKLEQLKLLLRSMSERRVANCRWYECGDKRFIDECRQHRLTLQEERNELLADRHNMTHLCIAKCIFAYRYNTS</sequence>
<dbReference type="OrthoDB" id="10497465at2759"/>
<keyword evidence="2" id="KW-1185">Reference proteome</keyword>
<dbReference type="EMBL" id="JPKZ01001699">
    <property type="protein sequence ID" value="KHN80646.1"/>
    <property type="molecule type" value="Genomic_DNA"/>
</dbReference>
<reference evidence="1 2" key="1">
    <citation type="submission" date="2014-11" db="EMBL/GenBank/DDBJ databases">
        <title>Genetic blueprint of the zoonotic pathogen Toxocara canis.</title>
        <authorList>
            <person name="Zhu X.-Q."/>
            <person name="Korhonen P.K."/>
            <person name="Cai H."/>
            <person name="Young N.D."/>
            <person name="Nejsum P."/>
            <person name="von Samson-Himmelstjerna G."/>
            <person name="Boag P.R."/>
            <person name="Tan P."/>
            <person name="Li Q."/>
            <person name="Min J."/>
            <person name="Yang Y."/>
            <person name="Wang X."/>
            <person name="Fang X."/>
            <person name="Hall R.S."/>
            <person name="Hofmann A."/>
            <person name="Sternberg P.W."/>
            <person name="Jex A.R."/>
            <person name="Gasser R.B."/>
        </authorList>
    </citation>
    <scope>NUCLEOTIDE SEQUENCE [LARGE SCALE GENOMIC DNA]</scope>
    <source>
        <strain evidence="1">PN_DK_2014</strain>
    </source>
</reference>
<protein>
    <submittedName>
        <fullName evidence="1">Uncharacterized protein</fullName>
    </submittedName>
</protein>
<name>A0A0B2VAW7_TOXCA</name>
<evidence type="ECO:0000313" key="2">
    <source>
        <dbReference type="Proteomes" id="UP000031036"/>
    </source>
</evidence>
<accession>A0A0B2VAW7</accession>
<gene>
    <name evidence="1" type="ORF">Tcan_00168</name>
</gene>
<comment type="caution">
    <text evidence="1">The sequence shown here is derived from an EMBL/GenBank/DDBJ whole genome shotgun (WGS) entry which is preliminary data.</text>
</comment>